<evidence type="ECO:0000256" key="8">
    <source>
        <dbReference type="SAM" id="Phobius"/>
    </source>
</evidence>
<keyword evidence="4" id="KW-1003">Cell membrane</keyword>
<feature type="transmembrane region" description="Helical" evidence="8">
    <location>
        <begin position="286"/>
        <end position="306"/>
    </location>
</feature>
<dbReference type="GO" id="GO:0033214">
    <property type="term" value="P:siderophore-iron import into cell"/>
    <property type="evidence" value="ECO:0007669"/>
    <property type="project" value="TreeGrafter"/>
</dbReference>
<evidence type="ECO:0000256" key="7">
    <source>
        <dbReference type="ARBA" id="ARBA00023136"/>
    </source>
</evidence>
<evidence type="ECO:0000256" key="6">
    <source>
        <dbReference type="ARBA" id="ARBA00022989"/>
    </source>
</evidence>
<dbReference type="AlphaFoldDB" id="A0A6N3HEF1"/>
<dbReference type="Pfam" id="PF01032">
    <property type="entry name" value="FecCD"/>
    <property type="match status" value="1"/>
</dbReference>
<feature type="transmembrane region" description="Helical" evidence="8">
    <location>
        <begin position="66"/>
        <end position="86"/>
    </location>
</feature>
<feature type="transmembrane region" description="Helical" evidence="8">
    <location>
        <begin position="124"/>
        <end position="142"/>
    </location>
</feature>
<dbReference type="SUPFAM" id="SSF81345">
    <property type="entry name" value="ABC transporter involved in vitamin B12 uptake, BtuC"/>
    <property type="match status" value="1"/>
</dbReference>
<dbReference type="PANTHER" id="PTHR30472:SF25">
    <property type="entry name" value="ABC TRANSPORTER PERMEASE PROTEIN MJ0876-RELATED"/>
    <property type="match status" value="1"/>
</dbReference>
<evidence type="ECO:0000313" key="9">
    <source>
        <dbReference type="EMBL" id="VYU75304.1"/>
    </source>
</evidence>
<comment type="similarity">
    <text evidence="2">Belongs to the binding-protein-dependent transport system permease family. FecCD subfamily.</text>
</comment>
<dbReference type="EMBL" id="CACRTR010000023">
    <property type="protein sequence ID" value="VYU75304.1"/>
    <property type="molecule type" value="Genomic_DNA"/>
</dbReference>
<evidence type="ECO:0000256" key="2">
    <source>
        <dbReference type="ARBA" id="ARBA00007935"/>
    </source>
</evidence>
<dbReference type="InterPro" id="IPR037294">
    <property type="entry name" value="ABC_BtuC-like"/>
</dbReference>
<dbReference type="InterPro" id="IPR000522">
    <property type="entry name" value="ABC_transptr_permease_BtuC"/>
</dbReference>
<evidence type="ECO:0000256" key="3">
    <source>
        <dbReference type="ARBA" id="ARBA00022448"/>
    </source>
</evidence>
<protein>
    <submittedName>
        <fullName evidence="9">Hemin transport system permease protein HmuU</fullName>
    </submittedName>
</protein>
<dbReference type="GO" id="GO:0005886">
    <property type="term" value="C:plasma membrane"/>
    <property type="evidence" value="ECO:0007669"/>
    <property type="project" value="UniProtKB-SubCell"/>
</dbReference>
<keyword evidence="5 8" id="KW-0812">Transmembrane</keyword>
<gene>
    <name evidence="9" type="primary">hmuU_2</name>
    <name evidence="9" type="ORF">ELLFYP34_01210</name>
</gene>
<evidence type="ECO:0000256" key="5">
    <source>
        <dbReference type="ARBA" id="ARBA00022692"/>
    </source>
</evidence>
<keyword evidence="7 8" id="KW-0472">Membrane</keyword>
<dbReference type="FunFam" id="1.10.3470.10:FF:000001">
    <property type="entry name" value="Vitamin B12 ABC transporter permease BtuC"/>
    <property type="match status" value="1"/>
</dbReference>
<reference evidence="9" key="1">
    <citation type="submission" date="2019-11" db="EMBL/GenBank/DDBJ databases">
        <authorList>
            <person name="Feng L."/>
        </authorList>
    </citation>
    <scope>NUCLEOTIDE SEQUENCE</scope>
    <source>
        <strain evidence="9">ElimosumLFYP34</strain>
    </source>
</reference>
<dbReference type="Gene3D" id="1.10.3470.10">
    <property type="entry name" value="ABC transporter involved in vitamin B12 uptake, BtuC"/>
    <property type="match status" value="1"/>
</dbReference>
<comment type="subcellular location">
    <subcellularLocation>
        <location evidence="1">Cell membrane</location>
        <topology evidence="1">Multi-pass membrane protein</topology>
    </subcellularLocation>
</comment>
<feature type="transmembrane region" description="Helical" evidence="8">
    <location>
        <begin position="154"/>
        <end position="178"/>
    </location>
</feature>
<feature type="transmembrane region" description="Helical" evidence="8">
    <location>
        <begin position="198"/>
        <end position="218"/>
    </location>
</feature>
<keyword evidence="6 8" id="KW-1133">Transmembrane helix</keyword>
<evidence type="ECO:0000256" key="1">
    <source>
        <dbReference type="ARBA" id="ARBA00004651"/>
    </source>
</evidence>
<feature type="transmembrane region" description="Helical" evidence="8">
    <location>
        <begin position="246"/>
        <end position="274"/>
    </location>
</feature>
<feature type="transmembrane region" description="Helical" evidence="8">
    <location>
        <begin position="98"/>
        <end position="118"/>
    </location>
</feature>
<evidence type="ECO:0000256" key="4">
    <source>
        <dbReference type="ARBA" id="ARBA00022475"/>
    </source>
</evidence>
<sequence length="343" mass="36888">MFSKSRKTLYGLLILFLTTAFILSVALGAVRVPIGESIRILINGITQHSFFEVDKSYESIIFSVRLPRVIIAILVGAALAISGTAIQSLFRNPMADPGVIGISSGASFGAIVVIALGLSSVSLYFTPIFASLGALLIAYVIYRLSCRDRSVSMLTMILSGMAVSTFIRGMIAFILTGLNDDQMKDYMFWSVGSLADRRWEHVFLIIVPILLGMILLCLHASDLNILLLGDEEAHSVGLNPGKSRKIILFLSALTTAMAVSVSGSISFVGLIVPHMMRLLVGADNRVLLPVSAFAGAIFLLLSDLLARLIFAPSEISVGVVTSILGAPYFLYLLNKSRKDGIAL</sequence>
<dbReference type="GO" id="GO:0022857">
    <property type="term" value="F:transmembrane transporter activity"/>
    <property type="evidence" value="ECO:0007669"/>
    <property type="project" value="InterPro"/>
</dbReference>
<proteinExistence type="inferred from homology"/>
<organism evidence="9">
    <name type="scientific">Eubacterium limosum</name>
    <dbReference type="NCBI Taxonomy" id="1736"/>
    <lineage>
        <taxon>Bacteria</taxon>
        <taxon>Bacillati</taxon>
        <taxon>Bacillota</taxon>
        <taxon>Clostridia</taxon>
        <taxon>Eubacteriales</taxon>
        <taxon>Eubacteriaceae</taxon>
        <taxon>Eubacterium</taxon>
    </lineage>
</organism>
<accession>A0A6N3HEF1</accession>
<dbReference type="CDD" id="cd06550">
    <property type="entry name" value="TM_ABC_iron-siderophores_like"/>
    <property type="match status" value="1"/>
</dbReference>
<dbReference type="PANTHER" id="PTHR30472">
    <property type="entry name" value="FERRIC ENTEROBACTIN TRANSPORT SYSTEM PERMEASE PROTEIN"/>
    <property type="match status" value="1"/>
</dbReference>
<feature type="transmembrane region" description="Helical" evidence="8">
    <location>
        <begin position="315"/>
        <end position="333"/>
    </location>
</feature>
<keyword evidence="3" id="KW-0813">Transport</keyword>
<name>A0A6N3HEF1_EUBLI</name>